<protein>
    <recommendedName>
        <fullName evidence="4">TAXI family TRAP transporter solute-binding subunit</fullName>
    </recommendedName>
</protein>
<dbReference type="PROSITE" id="PS51257">
    <property type="entry name" value="PROKAR_LIPOPROTEIN"/>
    <property type="match status" value="1"/>
</dbReference>
<feature type="region of interest" description="Disordered" evidence="1">
    <location>
        <begin position="30"/>
        <end position="74"/>
    </location>
</feature>
<evidence type="ECO:0000256" key="1">
    <source>
        <dbReference type="SAM" id="MobiDB-lite"/>
    </source>
</evidence>
<dbReference type="EMBL" id="JAHQXF010000004">
    <property type="protein sequence ID" value="MBV0926288.1"/>
    <property type="molecule type" value="Genomic_DNA"/>
</dbReference>
<accession>A0A8J7YGY9</accession>
<dbReference type="RefSeq" id="WP_162319399.1">
    <property type="nucleotide sequence ID" value="NZ_JAHQXF010000004.1"/>
</dbReference>
<dbReference type="Pfam" id="PF16868">
    <property type="entry name" value="NMT1_3"/>
    <property type="match status" value="1"/>
</dbReference>
<reference evidence="2 3" key="1">
    <citation type="submission" date="2021-06" db="EMBL/GenBank/DDBJ databases">
        <title>New haloarchaea isolates fom saline soil.</title>
        <authorList>
            <person name="Duran-Viseras A."/>
            <person name="Sanchez-Porro C.S."/>
            <person name="Ventosa A."/>
        </authorList>
    </citation>
    <scope>NUCLEOTIDE SEQUENCE [LARGE SCALE GENOMIC DNA]</scope>
    <source>
        <strain evidence="2 3">JCM 183640</strain>
    </source>
</reference>
<dbReference type="OrthoDB" id="27995at2157"/>
<keyword evidence="3" id="KW-1185">Reference proteome</keyword>
<evidence type="ECO:0008006" key="4">
    <source>
        <dbReference type="Google" id="ProtNLM"/>
    </source>
</evidence>
<comment type="caution">
    <text evidence="2">The sequence shown here is derived from an EMBL/GenBank/DDBJ whole genome shotgun (WGS) entry which is preliminary data.</text>
</comment>
<dbReference type="Gene3D" id="3.40.190.10">
    <property type="entry name" value="Periplasmic binding protein-like II"/>
    <property type="match status" value="2"/>
</dbReference>
<dbReference type="PANTHER" id="PTHR42941:SF1">
    <property type="entry name" value="SLL1037 PROTEIN"/>
    <property type="match status" value="1"/>
</dbReference>
<evidence type="ECO:0000313" key="3">
    <source>
        <dbReference type="Proteomes" id="UP000766550"/>
    </source>
</evidence>
<proteinExistence type="predicted"/>
<name>A0A8J7YGY9_9EURY</name>
<dbReference type="AlphaFoldDB" id="A0A8J7YGY9"/>
<organism evidence="2 3">
    <name type="scientific">Haloarcula limicola</name>
    <dbReference type="NCBI Taxonomy" id="1429915"/>
    <lineage>
        <taxon>Archaea</taxon>
        <taxon>Methanobacteriati</taxon>
        <taxon>Methanobacteriota</taxon>
        <taxon>Stenosarchaea group</taxon>
        <taxon>Halobacteria</taxon>
        <taxon>Halobacteriales</taxon>
        <taxon>Haloarculaceae</taxon>
        <taxon>Haloarcula</taxon>
    </lineage>
</organism>
<dbReference type="Proteomes" id="UP000766550">
    <property type="component" value="Unassembled WGS sequence"/>
</dbReference>
<dbReference type="SUPFAM" id="SSF53850">
    <property type="entry name" value="Periplasmic binding protein-like II"/>
    <property type="match status" value="1"/>
</dbReference>
<dbReference type="InterPro" id="IPR011852">
    <property type="entry name" value="TRAP_TAXI"/>
</dbReference>
<evidence type="ECO:0000313" key="2">
    <source>
        <dbReference type="EMBL" id="MBV0926288.1"/>
    </source>
</evidence>
<feature type="compositionally biased region" description="Gly residues" evidence="1">
    <location>
        <begin position="37"/>
        <end position="67"/>
    </location>
</feature>
<gene>
    <name evidence="2" type="ORF">KTS45_18940</name>
</gene>
<dbReference type="PANTHER" id="PTHR42941">
    <property type="entry name" value="SLL1037 PROTEIN"/>
    <property type="match status" value="1"/>
</dbReference>
<sequence length="374" mass="39379">MTGRKQSVDRVSRRRVLKITGAAGIAGLAGCTEDSTGDGGDGGGGTSGGDGGSGNGTQSGDGGGGSSGQILLETAGGSPGGTGYAIMNAMLSGASAEYPKLTYNILPGGWVGNNTRLQNQEIDLGHTTLAAGTLAKNVDGPYSDQDWEQPPSNLRSVLADQSELFFFVVAQADFPYDTLTAAAEDDYAINVTNQPKGTFGGYLWDTVLENLNYSQSAIQELGGSYRRVGWNDAAQLFSDGQVDAILAVGGRDLGWLNNIASGSEVKYLDWKEEFRTQIKEQYGVLKADLEGVFPQQQEPLKCMQDSGLINTHKGVSEEAVYTVTKGVMARADQIQQSTGLLSPFEVGSDMTNPCPFEIHPGAAKAYKEEGVGDF</sequence>